<reference evidence="1" key="1">
    <citation type="submission" date="2022-04" db="EMBL/GenBank/DDBJ databases">
        <title>Jade perch genome.</title>
        <authorList>
            <person name="Chao B."/>
        </authorList>
    </citation>
    <scope>NUCLEOTIDE SEQUENCE</scope>
    <source>
        <strain evidence="1">CB-2022</strain>
    </source>
</reference>
<protein>
    <submittedName>
        <fullName evidence="1">Uncharacterized protein</fullName>
    </submittedName>
</protein>
<dbReference type="EMBL" id="CM041546">
    <property type="protein sequence ID" value="KAI3360544.1"/>
    <property type="molecule type" value="Genomic_DNA"/>
</dbReference>
<organism evidence="1 2">
    <name type="scientific">Scortum barcoo</name>
    <name type="common">barcoo grunter</name>
    <dbReference type="NCBI Taxonomy" id="214431"/>
    <lineage>
        <taxon>Eukaryota</taxon>
        <taxon>Metazoa</taxon>
        <taxon>Chordata</taxon>
        <taxon>Craniata</taxon>
        <taxon>Vertebrata</taxon>
        <taxon>Euteleostomi</taxon>
        <taxon>Actinopterygii</taxon>
        <taxon>Neopterygii</taxon>
        <taxon>Teleostei</taxon>
        <taxon>Neoteleostei</taxon>
        <taxon>Acanthomorphata</taxon>
        <taxon>Eupercaria</taxon>
        <taxon>Centrarchiformes</taxon>
        <taxon>Terapontoidei</taxon>
        <taxon>Terapontidae</taxon>
        <taxon>Scortum</taxon>
    </lineage>
</organism>
<dbReference type="Proteomes" id="UP000831701">
    <property type="component" value="Chromosome 16"/>
</dbReference>
<evidence type="ECO:0000313" key="1">
    <source>
        <dbReference type="EMBL" id="KAI3360544.1"/>
    </source>
</evidence>
<sequence length="218" mass="24801">MAPHLKEQLAKQKIEFCFNPPSTPHFSREWEREVRSVKSALKVVLKEQTVPETVLQTVLVEAEGILNAKPLGYVSSDLADPDPITPSILLMGRYDASLPQAVYDPSDTLGNLRWRHSQVLVDRFWIRFISHYLPGLQERQKWLRDGKHLEPNQVVLTVDPQLPRALWPVGKVSATYPGADGRIWTSAIEVKDQKYIRPVARLVQLPKLEEDEAKDPPA</sequence>
<gene>
    <name evidence="1" type="ORF">L3Q82_002419</name>
</gene>
<accession>A0ACB8VYA4</accession>
<name>A0ACB8VYA4_9TELE</name>
<keyword evidence="2" id="KW-1185">Reference proteome</keyword>
<proteinExistence type="predicted"/>
<comment type="caution">
    <text evidence="1">The sequence shown here is derived from an EMBL/GenBank/DDBJ whole genome shotgun (WGS) entry which is preliminary data.</text>
</comment>
<evidence type="ECO:0000313" key="2">
    <source>
        <dbReference type="Proteomes" id="UP000831701"/>
    </source>
</evidence>